<dbReference type="PANTHER" id="PTHR32089">
    <property type="entry name" value="METHYL-ACCEPTING CHEMOTAXIS PROTEIN MCPB"/>
    <property type="match status" value="1"/>
</dbReference>
<keyword evidence="5" id="KW-0472">Membrane</keyword>
<dbReference type="Pfam" id="PF00015">
    <property type="entry name" value="MCPsignal"/>
    <property type="match status" value="1"/>
</dbReference>
<evidence type="ECO:0000259" key="6">
    <source>
        <dbReference type="PROSITE" id="PS50111"/>
    </source>
</evidence>
<protein>
    <submittedName>
        <fullName evidence="7">Methyl-accepting chemotaxis protein</fullName>
    </submittedName>
</protein>
<dbReference type="SUPFAM" id="SSF58104">
    <property type="entry name" value="Methyl-accepting chemotaxis protein (MCP) signaling domain"/>
    <property type="match status" value="1"/>
</dbReference>
<proteinExistence type="inferred from homology"/>
<dbReference type="PANTHER" id="PTHR32089:SF112">
    <property type="entry name" value="LYSOZYME-LIKE PROTEIN-RELATED"/>
    <property type="match status" value="1"/>
</dbReference>
<sequence length="517" mass="57353">MDEEYQYPANYNLISITSPASHIKYASPHFSEVAGFEDGELVGLPHNVVRHPDMPKAAFKDLWGHLQSGHHWMGMVKNSRKGGGYYWVDAFASPIKSDGEIVELQSVRFKPERIHVKRAEAVYKQLSIDKKPFQLSIGLRTRLWQRSAFCYAITAIISYAVAMFSQNTAIAMTCFFVLATLASYLLTRPLEKMAKEARRDFNNPLMELIYTGKINDLSEIELAMKMRKQHVKALIGRVNISVMEACDKTLDNAKLATENNHKVTEHLNTQKTEIEMVATAVNQMQAASTEISQNAQGTAEATMQTQSTMSDNLECINQVNKSMLELVDELASISCTVVSLDKQTQQISSVIDVINGIAEQTNLLALNAAIEAARAGDSGRGFAVVSDEVRTLAQRTQVATTEIQSAIEEIQNNSQVAVKSLEVGNDKSSKTVNIINTSLNKISELEELIEGIVERNQQIAVAIEEQVYVCNEVNTNVQMVNCKVSESYDLIIVTNTLNQEVESSTGDLSNTIRNFSI</sequence>
<keyword evidence="2 4" id="KW-0807">Transducer</keyword>
<comment type="similarity">
    <text evidence="3">Belongs to the methyl-accepting chemotaxis (MCP) protein family.</text>
</comment>
<organism evidence="7 8">
    <name type="scientific">Shewanella sairae</name>
    <dbReference type="NCBI Taxonomy" id="190310"/>
    <lineage>
        <taxon>Bacteria</taxon>
        <taxon>Pseudomonadati</taxon>
        <taxon>Pseudomonadota</taxon>
        <taxon>Gammaproteobacteria</taxon>
        <taxon>Alteromonadales</taxon>
        <taxon>Shewanellaceae</taxon>
        <taxon>Shewanella</taxon>
    </lineage>
</organism>
<evidence type="ECO:0000256" key="3">
    <source>
        <dbReference type="ARBA" id="ARBA00029447"/>
    </source>
</evidence>
<gene>
    <name evidence="7" type="ORF">TUM4438_01180</name>
</gene>
<keyword evidence="8" id="KW-1185">Reference proteome</keyword>
<dbReference type="SMART" id="SM00283">
    <property type="entry name" value="MA"/>
    <property type="match status" value="1"/>
</dbReference>
<evidence type="ECO:0000256" key="1">
    <source>
        <dbReference type="ARBA" id="ARBA00004370"/>
    </source>
</evidence>
<feature type="transmembrane region" description="Helical" evidence="5">
    <location>
        <begin position="168"/>
        <end position="186"/>
    </location>
</feature>
<keyword evidence="5" id="KW-1133">Transmembrane helix</keyword>
<dbReference type="Gene3D" id="1.10.287.950">
    <property type="entry name" value="Methyl-accepting chemotaxis protein"/>
    <property type="match status" value="1"/>
</dbReference>
<dbReference type="InterPro" id="IPR000014">
    <property type="entry name" value="PAS"/>
</dbReference>
<dbReference type="CDD" id="cd00130">
    <property type="entry name" value="PAS"/>
    <property type="match status" value="1"/>
</dbReference>
<evidence type="ECO:0000313" key="8">
    <source>
        <dbReference type="Proteomes" id="UP000887104"/>
    </source>
</evidence>
<name>A0ABQ4NZ45_9GAMM</name>
<dbReference type="PRINTS" id="PR00260">
    <property type="entry name" value="CHEMTRNSDUCR"/>
</dbReference>
<evidence type="ECO:0000313" key="7">
    <source>
        <dbReference type="EMBL" id="GIU40314.1"/>
    </source>
</evidence>
<dbReference type="Proteomes" id="UP000887104">
    <property type="component" value="Unassembled WGS sequence"/>
</dbReference>
<evidence type="ECO:0000256" key="2">
    <source>
        <dbReference type="ARBA" id="ARBA00023224"/>
    </source>
</evidence>
<evidence type="ECO:0000256" key="4">
    <source>
        <dbReference type="PROSITE-ProRule" id="PRU00284"/>
    </source>
</evidence>
<comment type="caution">
    <text evidence="7">The sequence shown here is derived from an EMBL/GenBank/DDBJ whole genome shotgun (WGS) entry which is preliminary data.</text>
</comment>
<reference evidence="7" key="1">
    <citation type="submission" date="2021-05" db="EMBL/GenBank/DDBJ databases">
        <title>Molecular characterization for Shewanella algae harboring chromosomal blaOXA-55-like strains isolated from clinical and environment sample.</title>
        <authorList>
            <person name="Ohama Y."/>
            <person name="Aoki K."/>
            <person name="Harada S."/>
            <person name="Moriya K."/>
            <person name="Ishii Y."/>
            <person name="Tateda K."/>
        </authorList>
    </citation>
    <scope>NUCLEOTIDE SEQUENCE</scope>
    <source>
        <strain evidence="7">JCM 11563</strain>
    </source>
</reference>
<evidence type="ECO:0000256" key="5">
    <source>
        <dbReference type="SAM" id="Phobius"/>
    </source>
</evidence>
<dbReference type="CDD" id="cd11386">
    <property type="entry name" value="MCP_signal"/>
    <property type="match status" value="1"/>
</dbReference>
<dbReference type="InterPro" id="IPR035965">
    <property type="entry name" value="PAS-like_dom_sf"/>
</dbReference>
<dbReference type="SUPFAM" id="SSF55785">
    <property type="entry name" value="PYP-like sensor domain (PAS domain)"/>
    <property type="match status" value="1"/>
</dbReference>
<dbReference type="PROSITE" id="PS50111">
    <property type="entry name" value="CHEMOTAXIS_TRANSDUC_2"/>
    <property type="match status" value="1"/>
</dbReference>
<dbReference type="EMBL" id="BPEY01000002">
    <property type="protein sequence ID" value="GIU40314.1"/>
    <property type="molecule type" value="Genomic_DNA"/>
</dbReference>
<dbReference type="InterPro" id="IPR004090">
    <property type="entry name" value="Chemotax_Me-accpt_rcpt"/>
</dbReference>
<accession>A0ABQ4NZ45</accession>
<dbReference type="NCBIfam" id="TIGR00229">
    <property type="entry name" value="sensory_box"/>
    <property type="match status" value="1"/>
</dbReference>
<dbReference type="RefSeq" id="WP_220778348.1">
    <property type="nucleotide sequence ID" value="NZ_BPEY01000002.1"/>
</dbReference>
<dbReference type="InterPro" id="IPR013655">
    <property type="entry name" value="PAS_fold_3"/>
</dbReference>
<dbReference type="InterPro" id="IPR004089">
    <property type="entry name" value="MCPsignal_dom"/>
</dbReference>
<dbReference type="Gene3D" id="3.30.450.20">
    <property type="entry name" value="PAS domain"/>
    <property type="match status" value="1"/>
</dbReference>
<comment type="subcellular location">
    <subcellularLocation>
        <location evidence="1">Membrane</location>
    </subcellularLocation>
</comment>
<dbReference type="Pfam" id="PF08447">
    <property type="entry name" value="PAS_3"/>
    <property type="match status" value="1"/>
</dbReference>
<keyword evidence="5" id="KW-0812">Transmembrane</keyword>
<feature type="domain" description="Methyl-accepting transducer" evidence="6">
    <location>
        <begin position="245"/>
        <end position="481"/>
    </location>
</feature>
<feature type="transmembrane region" description="Helical" evidence="5">
    <location>
        <begin position="143"/>
        <end position="162"/>
    </location>
</feature>